<evidence type="ECO:0000256" key="1">
    <source>
        <dbReference type="SAM" id="MobiDB-lite"/>
    </source>
</evidence>
<feature type="region of interest" description="Disordered" evidence="1">
    <location>
        <begin position="132"/>
        <end position="204"/>
    </location>
</feature>
<dbReference type="PANTHER" id="PTHR46929:SF3">
    <property type="entry name" value="MYB_SANT-LIKE DOMAIN-CONTAINING PROTEIN"/>
    <property type="match status" value="1"/>
</dbReference>
<keyword evidence="3" id="KW-1185">Reference proteome</keyword>
<feature type="compositionally biased region" description="Acidic residues" evidence="1">
    <location>
        <begin position="148"/>
        <end position="161"/>
    </location>
</feature>
<reference evidence="2" key="2">
    <citation type="journal article" date="2019" name="IMA Fungus">
        <title>Genome sequencing and comparison of five Tilletia species to identify candidate genes for the detection of regulated species infecting wheat.</title>
        <authorList>
            <person name="Nguyen H.D.T."/>
            <person name="Sultana T."/>
            <person name="Kesanakurti P."/>
            <person name="Hambleton S."/>
        </authorList>
    </citation>
    <scope>NUCLEOTIDE SEQUENCE</scope>
    <source>
        <strain evidence="2">DAOMC 236416</strain>
    </source>
</reference>
<evidence type="ECO:0008006" key="4">
    <source>
        <dbReference type="Google" id="ProtNLM"/>
    </source>
</evidence>
<feature type="region of interest" description="Disordered" evidence="1">
    <location>
        <begin position="1"/>
        <end position="33"/>
    </location>
</feature>
<gene>
    <name evidence="2" type="ORF">A4X13_0g5466</name>
</gene>
<dbReference type="PANTHER" id="PTHR46929">
    <property type="entry name" value="EXPRESSED PROTEIN"/>
    <property type="match status" value="1"/>
</dbReference>
<evidence type="ECO:0000313" key="2">
    <source>
        <dbReference type="EMBL" id="KAE8248808.1"/>
    </source>
</evidence>
<dbReference type="Proteomes" id="UP000077521">
    <property type="component" value="Unassembled WGS sequence"/>
</dbReference>
<reference evidence="2" key="1">
    <citation type="submission" date="2016-04" db="EMBL/GenBank/DDBJ databases">
        <authorList>
            <person name="Nguyen H.D."/>
            <person name="Samba Siva P."/>
            <person name="Cullis J."/>
            <person name="Levesque C.A."/>
            <person name="Hambleton S."/>
        </authorList>
    </citation>
    <scope>NUCLEOTIDE SEQUENCE</scope>
    <source>
        <strain evidence="2">DAOMC 236416</strain>
    </source>
</reference>
<dbReference type="EMBL" id="LWDF02000428">
    <property type="protein sequence ID" value="KAE8248808.1"/>
    <property type="molecule type" value="Genomic_DNA"/>
</dbReference>
<evidence type="ECO:0000313" key="3">
    <source>
        <dbReference type="Proteomes" id="UP000077521"/>
    </source>
</evidence>
<sequence>MSTTSLPVPPPAPGTVEGAPIPAGLNESESSGDKMVWLKAEEEKLLDMLEAARTSGGAPDNGFKMKAVWREVRDIVAQSGFGWNDEDECVEAEASVWDSYVEKNTKAKKWRRRSCWYFSRVSEICSEGAASGEFSADPALGETSLDGAEGDDEGEEDDEEGILSAEETKQRAKDAKGKKRSADAVATPTRAPKTPKRRSGSDQMDKMIEVLSDLAAADSAGASGADNPIQGATQALLEEKSLALESEEEARLIGFFSLNEGSARAYLTLVKASALEVRAAYLQQVLASLSV</sequence>
<organism evidence="2 3">
    <name type="scientific">Tilletia indica</name>
    <dbReference type="NCBI Taxonomy" id="43049"/>
    <lineage>
        <taxon>Eukaryota</taxon>
        <taxon>Fungi</taxon>
        <taxon>Dikarya</taxon>
        <taxon>Basidiomycota</taxon>
        <taxon>Ustilaginomycotina</taxon>
        <taxon>Exobasidiomycetes</taxon>
        <taxon>Tilletiales</taxon>
        <taxon>Tilletiaceae</taxon>
        <taxon>Tilletia</taxon>
    </lineage>
</organism>
<protein>
    <recommendedName>
        <fullName evidence="4">Myb/SANT-like domain-containing protein</fullName>
    </recommendedName>
</protein>
<comment type="caution">
    <text evidence="2">The sequence shown here is derived from an EMBL/GenBank/DDBJ whole genome shotgun (WGS) entry which is preliminary data.</text>
</comment>
<accession>A0A177TTE5</accession>
<feature type="compositionally biased region" description="Basic and acidic residues" evidence="1">
    <location>
        <begin position="166"/>
        <end position="175"/>
    </location>
</feature>
<proteinExistence type="predicted"/>
<name>A0A177TTE5_9BASI</name>
<dbReference type="AlphaFoldDB" id="A0A177TTE5"/>